<feature type="transmembrane region" description="Helical" evidence="1">
    <location>
        <begin position="12"/>
        <end position="39"/>
    </location>
</feature>
<organism evidence="2">
    <name type="scientific">uncultured Caudovirales phage</name>
    <dbReference type="NCBI Taxonomy" id="2100421"/>
    <lineage>
        <taxon>Viruses</taxon>
        <taxon>Duplodnaviria</taxon>
        <taxon>Heunggongvirae</taxon>
        <taxon>Uroviricota</taxon>
        <taxon>Caudoviricetes</taxon>
        <taxon>Peduoviridae</taxon>
        <taxon>Maltschvirus</taxon>
        <taxon>Maltschvirus maltsch</taxon>
    </lineage>
</organism>
<accession>A0A6J7WPX1</accession>
<name>A0A6J7WPX1_9CAUD</name>
<keyword evidence="1" id="KW-0812">Transmembrane</keyword>
<feature type="non-terminal residue" evidence="2">
    <location>
        <position position="1"/>
    </location>
</feature>
<reference evidence="2" key="1">
    <citation type="submission" date="2020-05" db="EMBL/GenBank/DDBJ databases">
        <authorList>
            <person name="Chiriac C."/>
            <person name="Salcher M."/>
            <person name="Ghai R."/>
            <person name="Kavagutti S V."/>
        </authorList>
    </citation>
    <scope>NUCLEOTIDE SEQUENCE</scope>
</reference>
<gene>
    <name evidence="2" type="ORF">UFOVP237_76</name>
</gene>
<dbReference type="EMBL" id="LR798277">
    <property type="protein sequence ID" value="CAB5220101.1"/>
    <property type="molecule type" value="Genomic_DNA"/>
</dbReference>
<feature type="transmembrane region" description="Helical" evidence="1">
    <location>
        <begin position="59"/>
        <end position="77"/>
    </location>
</feature>
<protein>
    <submittedName>
        <fullName evidence="2">Uncharacterized protein</fullName>
    </submittedName>
</protein>
<sequence>HHRRRKIDEHGLHALLQFIIGISLCITLTGTVFAVLYSLIFVVQPVDAQAPNDREFFKLIAPIATFLTGTLSGIMLASKGHREDKD</sequence>
<evidence type="ECO:0000256" key="1">
    <source>
        <dbReference type="SAM" id="Phobius"/>
    </source>
</evidence>
<evidence type="ECO:0000313" key="2">
    <source>
        <dbReference type="EMBL" id="CAB5220101.1"/>
    </source>
</evidence>
<proteinExistence type="predicted"/>
<keyword evidence="1" id="KW-1133">Transmembrane helix</keyword>
<keyword evidence="1" id="KW-0472">Membrane</keyword>